<dbReference type="RefSeq" id="WP_167336128.1">
    <property type="nucleotide sequence ID" value="NZ_CVLB01000002.1"/>
</dbReference>
<dbReference type="Proteomes" id="UP000043763">
    <property type="component" value="Unassembled WGS sequence"/>
</dbReference>
<accession>A0A0G4K8W7</accession>
<keyword evidence="3" id="KW-1185">Reference proteome</keyword>
<evidence type="ECO:0000313" key="3">
    <source>
        <dbReference type="Proteomes" id="UP000043763"/>
    </source>
</evidence>
<evidence type="ECO:0000256" key="1">
    <source>
        <dbReference type="SAM" id="SignalP"/>
    </source>
</evidence>
<feature type="signal peptide" evidence="1">
    <location>
        <begin position="1"/>
        <end position="22"/>
    </location>
</feature>
<proteinExistence type="predicted"/>
<name>A0A0G4K8W7_9SPIR</name>
<feature type="chain" id="PRO_5005194639" description="Lipoprotein" evidence="1">
    <location>
        <begin position="23"/>
        <end position="48"/>
    </location>
</feature>
<dbReference type="AlphaFoldDB" id="A0A0G4K8W7"/>
<evidence type="ECO:0000313" key="2">
    <source>
        <dbReference type="EMBL" id="CRF34384.1"/>
    </source>
</evidence>
<dbReference type="PROSITE" id="PS51257">
    <property type="entry name" value="PROKAR_LIPOPROTEIN"/>
    <property type="match status" value="1"/>
</dbReference>
<evidence type="ECO:0008006" key="4">
    <source>
        <dbReference type="Google" id="ProtNLM"/>
    </source>
</evidence>
<sequence length="48" mass="5577">MIKKIYCLLVLIMLLLSCSDKKETDNKNSIKVIEDDEYIKNVIKDSSK</sequence>
<keyword evidence="1" id="KW-0732">Signal</keyword>
<gene>
    <name evidence="2" type="ORF">BRSU_1983</name>
</gene>
<reference evidence="3" key="1">
    <citation type="submission" date="2015-04" db="EMBL/GenBank/DDBJ databases">
        <authorList>
            <person name="Mushtaq Mamoona"/>
        </authorList>
    </citation>
    <scope>NUCLEOTIDE SEQUENCE [LARGE SCALE GENOMIC DNA]</scope>
    <source>
        <strain evidence="3">AN4859/03</strain>
    </source>
</reference>
<dbReference type="EMBL" id="CVLB01000002">
    <property type="protein sequence ID" value="CRF34384.1"/>
    <property type="molecule type" value="Genomic_DNA"/>
</dbReference>
<organism evidence="2 3">
    <name type="scientific">Brachyspira suanatina</name>
    <dbReference type="NCBI Taxonomy" id="381802"/>
    <lineage>
        <taxon>Bacteria</taxon>
        <taxon>Pseudomonadati</taxon>
        <taxon>Spirochaetota</taxon>
        <taxon>Spirochaetia</taxon>
        <taxon>Brachyspirales</taxon>
        <taxon>Brachyspiraceae</taxon>
        <taxon>Brachyspira</taxon>
    </lineage>
</organism>
<protein>
    <recommendedName>
        <fullName evidence="4">Lipoprotein</fullName>
    </recommendedName>
</protein>